<dbReference type="PANTHER" id="PTHR46238:SF8">
    <property type="entry name" value="ENDONUCLEASE_EXONUCLEASE_PHOSPHATASE DOMAIN-CONTAINING PROTEIN"/>
    <property type="match status" value="1"/>
</dbReference>
<name>A0A9Q1MG77_9SOLA</name>
<dbReference type="EMBL" id="JAJAGQ010000007">
    <property type="protein sequence ID" value="KAJ8557154.1"/>
    <property type="molecule type" value="Genomic_DNA"/>
</dbReference>
<protein>
    <submittedName>
        <fullName evidence="1">Uncharacterized protein</fullName>
    </submittedName>
</protein>
<gene>
    <name evidence="1" type="ORF">K7X08_002779</name>
</gene>
<sequence length="113" mass="13912">MKIAEMRMLRWMCGHTRRDRIRNDDIRDRMEVASVEDKMREARLRWFGHVQRRNINSPVRRCERLGMDGYMRGRGRPRKYWGEVIRRDMAHVQLTKDMTLDRGLWRIRIRVEG</sequence>
<keyword evidence="2" id="KW-1185">Reference proteome</keyword>
<accession>A0A9Q1MG77</accession>
<dbReference type="AlphaFoldDB" id="A0A9Q1MG77"/>
<dbReference type="Proteomes" id="UP001152561">
    <property type="component" value="Unassembled WGS sequence"/>
</dbReference>
<dbReference type="OrthoDB" id="1278144at2759"/>
<evidence type="ECO:0000313" key="1">
    <source>
        <dbReference type="EMBL" id="KAJ8557154.1"/>
    </source>
</evidence>
<evidence type="ECO:0000313" key="2">
    <source>
        <dbReference type="Proteomes" id="UP001152561"/>
    </source>
</evidence>
<organism evidence="1 2">
    <name type="scientific">Anisodus acutangulus</name>
    <dbReference type="NCBI Taxonomy" id="402998"/>
    <lineage>
        <taxon>Eukaryota</taxon>
        <taxon>Viridiplantae</taxon>
        <taxon>Streptophyta</taxon>
        <taxon>Embryophyta</taxon>
        <taxon>Tracheophyta</taxon>
        <taxon>Spermatophyta</taxon>
        <taxon>Magnoliopsida</taxon>
        <taxon>eudicotyledons</taxon>
        <taxon>Gunneridae</taxon>
        <taxon>Pentapetalae</taxon>
        <taxon>asterids</taxon>
        <taxon>lamiids</taxon>
        <taxon>Solanales</taxon>
        <taxon>Solanaceae</taxon>
        <taxon>Solanoideae</taxon>
        <taxon>Hyoscyameae</taxon>
        <taxon>Anisodus</taxon>
    </lineage>
</organism>
<proteinExistence type="predicted"/>
<comment type="caution">
    <text evidence="1">The sequence shown here is derived from an EMBL/GenBank/DDBJ whole genome shotgun (WGS) entry which is preliminary data.</text>
</comment>
<dbReference type="PANTHER" id="PTHR46238">
    <property type="entry name" value="REVERSE TRANSCRIPTASE DOMAIN-CONTAINING PROTEIN"/>
    <property type="match status" value="1"/>
</dbReference>
<reference evidence="2" key="1">
    <citation type="journal article" date="2023" name="Proc. Natl. Acad. Sci. U.S.A.">
        <title>Genomic and structural basis for evolution of tropane alkaloid biosynthesis.</title>
        <authorList>
            <person name="Wanga Y.-J."/>
            <person name="Taina T."/>
            <person name="Yua J.-Y."/>
            <person name="Lia J."/>
            <person name="Xua B."/>
            <person name="Chenc J."/>
            <person name="D'Auriad J.C."/>
            <person name="Huanga J.-P."/>
            <person name="Huanga S.-X."/>
        </authorList>
    </citation>
    <scope>NUCLEOTIDE SEQUENCE [LARGE SCALE GENOMIC DNA]</scope>
    <source>
        <strain evidence="2">cv. KIB-2019</strain>
    </source>
</reference>